<organism evidence="1 2">
    <name type="scientific">candidate division WS5 bacterium</name>
    <dbReference type="NCBI Taxonomy" id="2093353"/>
    <lineage>
        <taxon>Bacteria</taxon>
        <taxon>candidate division WS5</taxon>
    </lineage>
</organism>
<dbReference type="GO" id="GO:0008168">
    <property type="term" value="F:methyltransferase activity"/>
    <property type="evidence" value="ECO:0007669"/>
    <property type="project" value="UniProtKB-KW"/>
</dbReference>
<dbReference type="AlphaFoldDB" id="A0A419DEW2"/>
<gene>
    <name evidence="1" type="ORF">C4544_02065</name>
</gene>
<sequence>MTINEGNILASFRDPSGYVFCKNGAIYRQINISYKDNYDHLINSGLYKNLSDSGLLIPHSEVKMDNGVHQSAYKIIKPEAIPYISYPYEWCFSQIKDAALLTLEIQRKALGFGMTLKDSSVYNIQFLNGKPIFIDTLSFDKYNESSPWDAYKQFCQHFLAPLALMGFKDIRFNQLFRVYLDGIPLDLASSLLPLHTYLKFSLVSHIHFHAKSQNYFADKPIAIRKYNMSRLHLLGLIDNLTSAVKKIKLKKRETEWIDYYTDTNYSSNAFQDKIQRVSGFIDIIKPKTVWDLGANIGTFSRIISAKGIQVISFDVDPNCVENNYCQCVEKREINILPLLLDLTNPSPGVGWRHAERMSFIERGPVDTVIALALIHHLAITNNLPLNYIAEFFAQICDSLIIEFVPKSDSQVKRLLLNREDIFSAYSEKVFEDQFSNYFDIKTIHRIIDSERTLYFMKRKRS</sequence>
<dbReference type="EMBL" id="QZJW01000014">
    <property type="protein sequence ID" value="RJO61663.1"/>
    <property type="molecule type" value="Genomic_DNA"/>
</dbReference>
<evidence type="ECO:0000313" key="1">
    <source>
        <dbReference type="EMBL" id="RJO61663.1"/>
    </source>
</evidence>
<reference evidence="1 2" key="1">
    <citation type="journal article" date="2017" name="ISME J.">
        <title>Energy and carbon metabolisms in a deep terrestrial subsurface fluid microbial community.</title>
        <authorList>
            <person name="Momper L."/>
            <person name="Jungbluth S.P."/>
            <person name="Lee M.D."/>
            <person name="Amend J.P."/>
        </authorList>
    </citation>
    <scope>NUCLEOTIDE SEQUENCE [LARGE SCALE GENOMIC DNA]</scope>
    <source>
        <strain evidence="1">SURF_29</strain>
    </source>
</reference>
<dbReference type="GO" id="GO:0032259">
    <property type="term" value="P:methylation"/>
    <property type="evidence" value="ECO:0007669"/>
    <property type="project" value="UniProtKB-KW"/>
</dbReference>
<dbReference type="SUPFAM" id="SSF53335">
    <property type="entry name" value="S-adenosyl-L-methionine-dependent methyltransferases"/>
    <property type="match status" value="1"/>
</dbReference>
<name>A0A419DEW2_9BACT</name>
<dbReference type="InterPro" id="IPR029063">
    <property type="entry name" value="SAM-dependent_MTases_sf"/>
</dbReference>
<dbReference type="Gene3D" id="3.40.50.150">
    <property type="entry name" value="Vaccinia Virus protein VP39"/>
    <property type="match status" value="1"/>
</dbReference>
<accession>A0A419DEW2</accession>
<evidence type="ECO:0000313" key="2">
    <source>
        <dbReference type="Proteomes" id="UP000285655"/>
    </source>
</evidence>
<dbReference type="CDD" id="cd02440">
    <property type="entry name" value="AdoMet_MTases"/>
    <property type="match status" value="1"/>
</dbReference>
<keyword evidence="1" id="KW-0808">Transferase</keyword>
<keyword evidence="1" id="KW-0489">Methyltransferase</keyword>
<comment type="caution">
    <text evidence="1">The sequence shown here is derived from an EMBL/GenBank/DDBJ whole genome shotgun (WGS) entry which is preliminary data.</text>
</comment>
<protein>
    <submittedName>
        <fullName evidence="1">SAM-dependent methyltransferase</fullName>
    </submittedName>
</protein>
<dbReference type="Proteomes" id="UP000285655">
    <property type="component" value="Unassembled WGS sequence"/>
</dbReference>
<proteinExistence type="predicted"/>